<evidence type="ECO:0000256" key="1">
    <source>
        <dbReference type="SAM" id="MobiDB-lite"/>
    </source>
</evidence>
<comment type="caution">
    <text evidence="3">The sequence shown here is derived from an EMBL/GenBank/DDBJ whole genome shotgun (WGS) entry which is preliminary data.</text>
</comment>
<feature type="region of interest" description="Disordered" evidence="1">
    <location>
        <begin position="116"/>
        <end position="135"/>
    </location>
</feature>
<reference evidence="3 4" key="1">
    <citation type="submission" date="2018-10" db="EMBL/GenBank/DDBJ databases">
        <title>Genomic Encyclopedia of Archaeal and Bacterial Type Strains, Phase II (KMG-II): from individual species to whole genera.</title>
        <authorList>
            <person name="Goeker M."/>
        </authorList>
    </citation>
    <scope>NUCLEOTIDE SEQUENCE [LARGE SCALE GENOMIC DNA]</scope>
    <source>
        <strain evidence="3 4">DSM 14954</strain>
    </source>
</reference>
<keyword evidence="2" id="KW-0812">Transmembrane</keyword>
<proteinExistence type="predicted"/>
<evidence type="ECO:0000313" key="4">
    <source>
        <dbReference type="Proteomes" id="UP000278962"/>
    </source>
</evidence>
<keyword evidence="4" id="KW-1185">Reference proteome</keyword>
<feature type="transmembrane region" description="Helical" evidence="2">
    <location>
        <begin position="12"/>
        <end position="34"/>
    </location>
</feature>
<name>A0A660KZ24_9ACTN</name>
<dbReference type="EMBL" id="RBIL01000002">
    <property type="protein sequence ID" value="RKQ86325.1"/>
    <property type="molecule type" value="Genomic_DNA"/>
</dbReference>
<protein>
    <recommendedName>
        <fullName evidence="5">DUF5666 domain-containing protein</fullName>
    </recommendedName>
</protein>
<evidence type="ECO:0000313" key="3">
    <source>
        <dbReference type="EMBL" id="RKQ86325.1"/>
    </source>
</evidence>
<sequence length="176" mass="16728">MEEELEGGVSWIAIVAVVAVVVAAVAFFAGRALAGGGGPETLSEAVAQAQAGDLPCGDVPEAPTPGADTAGAPAAGGAGFLVRAVCNQGGAPAGAQGRMGFGGGRGVGQQVKSVDGDTLTLTGPQGDTNVTIGPSTTVSKSAAGEVSDLKAGDSVIVTGGRQEGEAATSVLIVPGT</sequence>
<accession>A0A660KZ24</accession>
<keyword evidence="2" id="KW-1133">Transmembrane helix</keyword>
<dbReference type="RefSeq" id="WP_121253954.1">
    <property type="nucleotide sequence ID" value="NZ_RBIL01000002.1"/>
</dbReference>
<gene>
    <name evidence="3" type="ORF">C8N24_4335</name>
</gene>
<dbReference type="AlphaFoldDB" id="A0A660KZ24"/>
<evidence type="ECO:0000256" key="2">
    <source>
        <dbReference type="SAM" id="Phobius"/>
    </source>
</evidence>
<evidence type="ECO:0008006" key="5">
    <source>
        <dbReference type="Google" id="ProtNLM"/>
    </source>
</evidence>
<dbReference type="Proteomes" id="UP000278962">
    <property type="component" value="Unassembled WGS sequence"/>
</dbReference>
<feature type="compositionally biased region" description="Polar residues" evidence="1">
    <location>
        <begin position="119"/>
        <end position="135"/>
    </location>
</feature>
<keyword evidence="2" id="KW-0472">Membrane</keyword>
<organism evidence="3 4">
    <name type="scientific">Solirubrobacter pauli</name>
    <dbReference type="NCBI Taxonomy" id="166793"/>
    <lineage>
        <taxon>Bacteria</taxon>
        <taxon>Bacillati</taxon>
        <taxon>Actinomycetota</taxon>
        <taxon>Thermoleophilia</taxon>
        <taxon>Solirubrobacterales</taxon>
        <taxon>Solirubrobacteraceae</taxon>
        <taxon>Solirubrobacter</taxon>
    </lineage>
</organism>